<dbReference type="InterPro" id="IPR005647">
    <property type="entry name" value="Mnd1"/>
</dbReference>
<comment type="similarity">
    <text evidence="2 8">Belongs to the MND1 family.</text>
</comment>
<dbReference type="GO" id="GO:0005634">
    <property type="term" value="C:nucleus"/>
    <property type="evidence" value="ECO:0007669"/>
    <property type="project" value="UniProtKB-SubCell"/>
</dbReference>
<keyword evidence="6 8" id="KW-0539">Nucleus</keyword>
<feature type="domain" description="Leucine zipper with capping helix" evidence="11">
    <location>
        <begin position="150"/>
        <end position="204"/>
    </location>
</feature>
<dbReference type="Proteomes" id="UP001292094">
    <property type="component" value="Unassembled WGS sequence"/>
</dbReference>
<feature type="domain" description="Mnd1 HTH" evidence="10">
    <location>
        <begin position="16"/>
        <end position="75"/>
    </location>
</feature>
<keyword evidence="7" id="KW-0469">Meiosis</keyword>
<dbReference type="PIRSF" id="PIRSF026991">
    <property type="entry name" value="Mnd1"/>
    <property type="match status" value="1"/>
</dbReference>
<evidence type="ECO:0000256" key="1">
    <source>
        <dbReference type="ARBA" id="ARBA00004123"/>
    </source>
</evidence>
<reference evidence="12" key="1">
    <citation type="submission" date="2023-11" db="EMBL/GenBank/DDBJ databases">
        <title>Genome assemblies of two species of porcelain crab, Petrolisthes cinctipes and Petrolisthes manimaculis (Anomura: Porcellanidae).</title>
        <authorList>
            <person name="Angst P."/>
        </authorList>
    </citation>
    <scope>NUCLEOTIDE SEQUENCE</scope>
    <source>
        <strain evidence="12">PB745_02</strain>
        <tissue evidence="12">Gill</tissue>
    </source>
</reference>
<evidence type="ECO:0000256" key="6">
    <source>
        <dbReference type="ARBA" id="ARBA00023242"/>
    </source>
</evidence>
<evidence type="ECO:0000259" key="10">
    <source>
        <dbReference type="Pfam" id="PF03962"/>
    </source>
</evidence>
<keyword evidence="4 9" id="KW-0175">Coiled coil</keyword>
<evidence type="ECO:0000256" key="5">
    <source>
        <dbReference type="ARBA" id="ARBA00023172"/>
    </source>
</evidence>
<keyword evidence="13" id="KW-1185">Reference proteome</keyword>
<proteinExistence type="inferred from homology"/>
<evidence type="ECO:0000313" key="13">
    <source>
        <dbReference type="Proteomes" id="UP001292094"/>
    </source>
</evidence>
<comment type="subcellular location">
    <subcellularLocation>
        <location evidence="1 8">Nucleus</location>
    </subcellularLocation>
</comment>
<dbReference type="EMBL" id="JAWZYT010004916">
    <property type="protein sequence ID" value="KAK4292153.1"/>
    <property type="molecule type" value="Genomic_DNA"/>
</dbReference>
<organism evidence="12 13">
    <name type="scientific">Petrolisthes manimaculis</name>
    <dbReference type="NCBI Taxonomy" id="1843537"/>
    <lineage>
        <taxon>Eukaryota</taxon>
        <taxon>Metazoa</taxon>
        <taxon>Ecdysozoa</taxon>
        <taxon>Arthropoda</taxon>
        <taxon>Crustacea</taxon>
        <taxon>Multicrustacea</taxon>
        <taxon>Malacostraca</taxon>
        <taxon>Eumalacostraca</taxon>
        <taxon>Eucarida</taxon>
        <taxon>Decapoda</taxon>
        <taxon>Pleocyemata</taxon>
        <taxon>Anomura</taxon>
        <taxon>Galatheoidea</taxon>
        <taxon>Porcellanidae</taxon>
        <taxon>Petrolisthes</taxon>
    </lineage>
</organism>
<comment type="function">
    <text evidence="8">Required for proper homologous chromosome pairing and efficient cross-over and intragenic recombination during meiosis.</text>
</comment>
<evidence type="ECO:0000256" key="3">
    <source>
        <dbReference type="ARBA" id="ARBA00013726"/>
    </source>
</evidence>
<name>A0AAE1NLH8_9EUCA</name>
<sequence>MSRRKGLSHEEKRQKMMELFYEKKDFFQLKELEKMGPKEKGVISQAVKEIVQSLVDDAMVDTDKIGTGVYFWAFPSKAISIRKRKIDDQNDKLQEVNKKLKITKEKLEQAKVGREEGEGREELLKRLSQLEGSQNQLNKDIQKYRDCDPEVLTQMKERSVVAQAAANRWTDNIYEVKRWVKNKFSISEDVLNKTFEIPEDLDYI</sequence>
<dbReference type="PANTHER" id="PTHR31398">
    <property type="entry name" value="MEIOTIC NUCLEAR DIVISION PROTEIN 1 HOMOLOG"/>
    <property type="match status" value="1"/>
</dbReference>
<gene>
    <name evidence="12" type="ORF">Pmani_035058</name>
</gene>
<evidence type="ECO:0000256" key="9">
    <source>
        <dbReference type="SAM" id="Coils"/>
    </source>
</evidence>
<dbReference type="InterPro" id="IPR040661">
    <property type="entry name" value="LZ3wCH"/>
</dbReference>
<dbReference type="Pfam" id="PF03962">
    <property type="entry name" value="Mnd1"/>
    <property type="match status" value="1"/>
</dbReference>
<protein>
    <recommendedName>
        <fullName evidence="3 8">Meiotic nuclear division protein 1 homolog</fullName>
    </recommendedName>
</protein>
<dbReference type="GO" id="GO:0007131">
    <property type="term" value="P:reciprocal meiotic recombination"/>
    <property type="evidence" value="ECO:0007669"/>
    <property type="project" value="InterPro"/>
</dbReference>
<dbReference type="AlphaFoldDB" id="A0AAE1NLH8"/>
<evidence type="ECO:0000313" key="12">
    <source>
        <dbReference type="EMBL" id="KAK4292153.1"/>
    </source>
</evidence>
<evidence type="ECO:0000256" key="7">
    <source>
        <dbReference type="ARBA" id="ARBA00023254"/>
    </source>
</evidence>
<comment type="caution">
    <text evidence="12">The sequence shown here is derived from an EMBL/GenBank/DDBJ whole genome shotgun (WGS) entry which is preliminary data.</text>
</comment>
<keyword evidence="5" id="KW-0233">DNA recombination</keyword>
<evidence type="ECO:0000259" key="11">
    <source>
        <dbReference type="Pfam" id="PF18517"/>
    </source>
</evidence>
<dbReference type="PANTHER" id="PTHR31398:SF0">
    <property type="entry name" value="MEIOTIC NUCLEAR DIVISION PROTEIN 1 HOMOLOG"/>
    <property type="match status" value="1"/>
</dbReference>
<accession>A0AAE1NLH8</accession>
<evidence type="ECO:0000256" key="2">
    <source>
        <dbReference type="ARBA" id="ARBA00005981"/>
    </source>
</evidence>
<evidence type="ECO:0000256" key="8">
    <source>
        <dbReference type="PIRNR" id="PIRNR026991"/>
    </source>
</evidence>
<dbReference type="Pfam" id="PF18517">
    <property type="entry name" value="LZ3wCH"/>
    <property type="match status" value="1"/>
</dbReference>
<dbReference type="InterPro" id="IPR040453">
    <property type="entry name" value="Mnd1_HTH"/>
</dbReference>
<evidence type="ECO:0000256" key="4">
    <source>
        <dbReference type="ARBA" id="ARBA00023054"/>
    </source>
</evidence>
<feature type="coiled-coil region" evidence="9">
    <location>
        <begin position="83"/>
        <end position="140"/>
    </location>
</feature>
<dbReference type="GO" id="GO:0003690">
    <property type="term" value="F:double-stranded DNA binding"/>
    <property type="evidence" value="ECO:0007669"/>
    <property type="project" value="InterPro"/>
</dbReference>